<reference evidence="1 2" key="1">
    <citation type="journal article" date="2013" name="Nat. Commun.">
        <title>The evolution and pathogenic mechanisms of the rice sheath blight pathogen.</title>
        <authorList>
            <person name="Zheng A."/>
            <person name="Lin R."/>
            <person name="Xu L."/>
            <person name="Qin P."/>
            <person name="Tang C."/>
            <person name="Ai P."/>
            <person name="Zhang D."/>
            <person name="Liu Y."/>
            <person name="Sun Z."/>
            <person name="Feng H."/>
            <person name="Wang Y."/>
            <person name="Chen Y."/>
            <person name="Liang X."/>
            <person name="Fu R."/>
            <person name="Li Q."/>
            <person name="Zhang J."/>
            <person name="Yu X."/>
            <person name="Xie Z."/>
            <person name="Ding L."/>
            <person name="Guan P."/>
            <person name="Tang J."/>
            <person name="Liang Y."/>
            <person name="Wang S."/>
            <person name="Deng Q."/>
            <person name="Li S."/>
            <person name="Zhu J."/>
            <person name="Wang L."/>
            <person name="Liu H."/>
            <person name="Li P."/>
        </authorList>
    </citation>
    <scope>NUCLEOTIDE SEQUENCE [LARGE SCALE GENOMIC DNA]</scope>
    <source>
        <strain evidence="2">AG-1 IA</strain>
    </source>
</reference>
<accession>L8X3B1</accession>
<evidence type="ECO:0000313" key="2">
    <source>
        <dbReference type="Proteomes" id="UP000011668"/>
    </source>
</evidence>
<gene>
    <name evidence="1" type="ORF">AG1IA_02845</name>
</gene>
<proteinExistence type="predicted"/>
<comment type="caution">
    <text evidence="1">The sequence shown here is derived from an EMBL/GenBank/DDBJ whole genome shotgun (WGS) entry which is preliminary data.</text>
</comment>
<evidence type="ECO:0000313" key="1">
    <source>
        <dbReference type="EMBL" id="ELU43124.1"/>
    </source>
</evidence>
<name>L8X3B1_THACA</name>
<dbReference type="Proteomes" id="UP000011668">
    <property type="component" value="Unassembled WGS sequence"/>
</dbReference>
<organism evidence="1 2">
    <name type="scientific">Thanatephorus cucumeris (strain AG1-IA)</name>
    <name type="common">Rice sheath blight fungus</name>
    <name type="synonym">Rhizoctonia solani</name>
    <dbReference type="NCBI Taxonomy" id="983506"/>
    <lineage>
        <taxon>Eukaryota</taxon>
        <taxon>Fungi</taxon>
        <taxon>Dikarya</taxon>
        <taxon>Basidiomycota</taxon>
        <taxon>Agaricomycotina</taxon>
        <taxon>Agaricomycetes</taxon>
        <taxon>Cantharellales</taxon>
        <taxon>Ceratobasidiaceae</taxon>
        <taxon>Rhizoctonia</taxon>
        <taxon>Rhizoctonia solani AG-1</taxon>
    </lineage>
</organism>
<dbReference type="HOGENOM" id="CLU_2074732_0_0_1"/>
<keyword evidence="2" id="KW-1185">Reference proteome</keyword>
<dbReference type="AlphaFoldDB" id="L8X3B1"/>
<sequence>MSFLRMSLMAHPTPLPWPPHVPSPRSRLAEYSILSVSLDSTFIEHAFHRSSSLDSLPPTFVPLVRFVPILSPTPFLTLSKILYMSFMCKRNARPDELVSEWQVDRFARSMILLCVEDT</sequence>
<protein>
    <submittedName>
        <fullName evidence="1">Uncharacterized protein</fullName>
    </submittedName>
</protein>
<dbReference type="EMBL" id="AFRT01000605">
    <property type="protein sequence ID" value="ELU43124.1"/>
    <property type="molecule type" value="Genomic_DNA"/>
</dbReference>